<dbReference type="PANTHER" id="PTHR34149">
    <property type="entry name" value="PROTEIN CBG11905-RELATED"/>
    <property type="match status" value="1"/>
</dbReference>
<feature type="transmembrane region" description="Helical" evidence="1">
    <location>
        <begin position="90"/>
        <end position="115"/>
    </location>
</feature>
<dbReference type="Proteomes" id="UP000580250">
    <property type="component" value="Unassembled WGS sequence"/>
</dbReference>
<protein>
    <submittedName>
        <fullName evidence="3">Uncharacterized protein</fullName>
    </submittedName>
</protein>
<dbReference type="OrthoDB" id="5874082at2759"/>
<dbReference type="Pfam" id="PF10853">
    <property type="entry name" value="DUF2650"/>
    <property type="match status" value="1"/>
</dbReference>
<dbReference type="EMBL" id="CAJEWN010002278">
    <property type="protein sequence ID" value="CAD2202905.1"/>
    <property type="molecule type" value="Genomic_DNA"/>
</dbReference>
<evidence type="ECO:0000256" key="1">
    <source>
        <dbReference type="SAM" id="Phobius"/>
    </source>
</evidence>
<feature type="signal peptide" evidence="2">
    <location>
        <begin position="1"/>
        <end position="17"/>
    </location>
</feature>
<dbReference type="AlphaFoldDB" id="A0A6V7XUD7"/>
<proteinExistence type="predicted"/>
<dbReference type="PANTHER" id="PTHR34149:SF9">
    <property type="entry name" value="PROTEIN CBG09996"/>
    <property type="match status" value="1"/>
</dbReference>
<evidence type="ECO:0000313" key="4">
    <source>
        <dbReference type="Proteomes" id="UP000580250"/>
    </source>
</evidence>
<comment type="caution">
    <text evidence="3">The sequence shown here is derived from an EMBL/GenBank/DDBJ whole genome shotgun (WGS) entry which is preliminary data.</text>
</comment>
<keyword evidence="2" id="KW-0732">Signal</keyword>
<dbReference type="InterPro" id="IPR022559">
    <property type="entry name" value="SUP-1-like"/>
</dbReference>
<evidence type="ECO:0000256" key="2">
    <source>
        <dbReference type="SAM" id="SignalP"/>
    </source>
</evidence>
<organism evidence="3 4">
    <name type="scientific">Meloidogyne enterolobii</name>
    <name type="common">Root-knot nematode worm</name>
    <name type="synonym">Meloidogyne mayaguensis</name>
    <dbReference type="NCBI Taxonomy" id="390850"/>
    <lineage>
        <taxon>Eukaryota</taxon>
        <taxon>Metazoa</taxon>
        <taxon>Ecdysozoa</taxon>
        <taxon>Nematoda</taxon>
        <taxon>Chromadorea</taxon>
        <taxon>Rhabditida</taxon>
        <taxon>Tylenchina</taxon>
        <taxon>Tylenchomorpha</taxon>
        <taxon>Tylenchoidea</taxon>
        <taxon>Meloidogynidae</taxon>
        <taxon>Meloidogyninae</taxon>
        <taxon>Meloidogyne</taxon>
    </lineage>
</organism>
<keyword evidence="1" id="KW-0812">Transmembrane</keyword>
<accession>A0A6V7XUD7</accession>
<name>A0A6V7XUD7_MELEN</name>
<reference evidence="3 4" key="1">
    <citation type="submission" date="2020-08" db="EMBL/GenBank/DDBJ databases">
        <authorList>
            <person name="Koutsovoulos G."/>
            <person name="Danchin GJ E."/>
        </authorList>
    </citation>
    <scope>NUCLEOTIDE SEQUENCE [LARGE SCALE GENOMIC DNA]</scope>
</reference>
<keyword evidence="1" id="KW-0472">Membrane</keyword>
<feature type="chain" id="PRO_5028364085" evidence="2">
    <location>
        <begin position="18"/>
        <end position="119"/>
    </location>
</feature>
<keyword evidence="1" id="KW-1133">Transmembrane helix</keyword>
<sequence length="119" mass="13068">MKIFIIILLTLFGIVLAGDAEDGLSKVGRKVDEFGQDVSETVNKLSKTEGGQIWCPVPAVGTRCPDSSVFHYFRCCGTLNNECCLKLQTWAFVLLVAVGVLIASLILLSVIRCVFCRRK</sequence>
<gene>
    <name evidence="3" type="ORF">MENT_LOCUS56560</name>
</gene>
<evidence type="ECO:0000313" key="3">
    <source>
        <dbReference type="EMBL" id="CAD2202905.1"/>
    </source>
</evidence>